<proteinExistence type="predicted"/>
<evidence type="ECO:0000256" key="1">
    <source>
        <dbReference type="ARBA" id="ARBA00004141"/>
    </source>
</evidence>
<evidence type="ECO:0000256" key="5">
    <source>
        <dbReference type="ARBA" id="ARBA00023043"/>
    </source>
</evidence>
<dbReference type="PANTHER" id="PTHR24186">
    <property type="entry name" value="PROTEIN PHOSPHATASE 1 REGULATORY SUBUNIT"/>
    <property type="match status" value="1"/>
</dbReference>
<evidence type="ECO:0000256" key="7">
    <source>
        <dbReference type="PROSITE-ProRule" id="PRU00023"/>
    </source>
</evidence>
<keyword evidence="6 8" id="KW-0472">Membrane</keyword>
<dbReference type="Gramene" id="Jr09_06190_p1">
    <property type="protein sequence ID" value="cds.Jr09_06190_p1"/>
    <property type="gene ID" value="Jr09_06190"/>
</dbReference>
<name>A0A833XAE5_JUGRE</name>
<dbReference type="PROSITE" id="PS50297">
    <property type="entry name" value="ANK_REP_REGION"/>
    <property type="match status" value="3"/>
</dbReference>
<dbReference type="Pfam" id="PF12796">
    <property type="entry name" value="Ank_2"/>
    <property type="match status" value="3"/>
</dbReference>
<reference evidence="10" key="1">
    <citation type="submission" date="2015-10" db="EMBL/GenBank/DDBJ databases">
        <authorList>
            <person name="Martinez-Garcia P.J."/>
            <person name="Crepeau M.W."/>
            <person name="Puiu D."/>
            <person name="Gonzalez-Ibeas D."/>
            <person name="Whalen J."/>
            <person name="Stevens K."/>
            <person name="Paul R."/>
            <person name="Butterfield T."/>
            <person name="Britton M."/>
            <person name="Reagan R."/>
            <person name="Chakraborty S."/>
            <person name="Walawage S.L."/>
            <person name="Vasquez-Gross H.A."/>
            <person name="Cardeno C."/>
            <person name="Famula R."/>
            <person name="Pratt K."/>
            <person name="Kuruganti S."/>
            <person name="Aradhya M.K."/>
            <person name="Leslie C.A."/>
            <person name="Dandekar A.M."/>
            <person name="Salzberg S.L."/>
            <person name="Wegrzyn J.L."/>
            <person name="Langley C.H."/>
            <person name="Neale D.B."/>
        </authorList>
    </citation>
    <scope>NUCLEOTIDE SEQUENCE</scope>
    <source>
        <tissue evidence="10">Leaves</tissue>
    </source>
</reference>
<evidence type="ECO:0000256" key="3">
    <source>
        <dbReference type="ARBA" id="ARBA00022737"/>
    </source>
</evidence>
<dbReference type="Proteomes" id="UP000619265">
    <property type="component" value="Unassembled WGS sequence"/>
</dbReference>
<dbReference type="AlphaFoldDB" id="A0A833XAE5"/>
<dbReference type="InterPro" id="IPR026961">
    <property type="entry name" value="PGG_dom"/>
</dbReference>
<dbReference type="SUPFAM" id="SSF48403">
    <property type="entry name" value="Ankyrin repeat"/>
    <property type="match status" value="1"/>
</dbReference>
<accession>A0A833XAE5</accession>
<dbReference type="SMART" id="SM00248">
    <property type="entry name" value="ANK"/>
    <property type="match status" value="7"/>
</dbReference>
<dbReference type="PANTHER" id="PTHR24186:SF36">
    <property type="entry name" value="SERINE_THREONINE-PROTEIN PHOSPHATASE 6 REGULATORY ANKYRIN REPEAT SUBUNIT A-LIKE"/>
    <property type="match status" value="1"/>
</dbReference>
<evidence type="ECO:0000256" key="4">
    <source>
        <dbReference type="ARBA" id="ARBA00022989"/>
    </source>
</evidence>
<keyword evidence="3" id="KW-0677">Repeat</keyword>
<feature type="transmembrane region" description="Helical" evidence="8">
    <location>
        <begin position="542"/>
        <end position="566"/>
    </location>
</feature>
<dbReference type="Pfam" id="PF13962">
    <property type="entry name" value="PGG"/>
    <property type="match status" value="1"/>
</dbReference>
<feature type="repeat" description="ANK" evidence="7">
    <location>
        <begin position="252"/>
        <end position="284"/>
    </location>
</feature>
<feature type="repeat" description="ANK" evidence="7">
    <location>
        <begin position="320"/>
        <end position="353"/>
    </location>
</feature>
<feature type="repeat" description="ANK" evidence="7">
    <location>
        <begin position="100"/>
        <end position="122"/>
    </location>
</feature>
<keyword evidence="2 8" id="KW-0812">Transmembrane</keyword>
<dbReference type="Gene3D" id="1.25.40.20">
    <property type="entry name" value="Ankyrin repeat-containing domain"/>
    <property type="match status" value="1"/>
</dbReference>
<sequence length="625" mass="70937">MQFHFSDFQDLLLFCMENREVMTTTCMDRNLYNAAAKGNITNFKDHSFERPLEALLTPNKNTVLHISITALENRIESTENNFVRDILNMCPSLLCQVNVKDETPLHVAARYGHANIVKVLIDCARDHPHNQDVENGVEAVRDMLRMVTKVKDTALHEAVRYNHLEVTKLLIKEDPDFSYTVNDVGETPLYIATERNYEELVKEILHNCKSPAYDGPLGRTALHAAIIWDNREATDKILKKIGGAITKKADQEGWTPLHLAAYLDQSNSTELLLGHDSQVAYMKNKEGRTPVHIAAHRANERLMKMIIDRCPDCCELVDNRGWNALHFAVEANRPDSVVGLILENSSFSNLLNEKDDEGNTPLHHQYSLYFKYAKKNLMDHPRVDKMAFNKNNHNAYQVTLTSDKLSTKEKMKIWLKSRRHSRRVFVEHEPKFREDLRKDLKRRRKEYLDEAAETHLVVAALITTVTFAAAITMPGGFVGTGGDPHYEGSAILRRNVAFKVFIITDAISLVLSSSAVATHLFLPVLVIWNSESDKTRQALLELAYGFILMAMGAMVLAFITGAYAVLAHSLDLAITTCVIGSFSFLIISFICGMYNKDLGIDAFISRKYKRLKRCIKSWPRPFRAV</sequence>
<feature type="repeat" description="ANK" evidence="7">
    <location>
        <begin position="150"/>
        <end position="182"/>
    </location>
</feature>
<dbReference type="InterPro" id="IPR036770">
    <property type="entry name" value="Ankyrin_rpt-contain_sf"/>
</dbReference>
<gene>
    <name evidence="10" type="ORF">F2P56_020067</name>
</gene>
<dbReference type="GO" id="GO:0016020">
    <property type="term" value="C:membrane"/>
    <property type="evidence" value="ECO:0007669"/>
    <property type="project" value="UniProtKB-SubCell"/>
</dbReference>
<feature type="repeat" description="ANK" evidence="7">
    <location>
        <begin position="286"/>
        <end position="309"/>
    </location>
</feature>
<feature type="transmembrane region" description="Helical" evidence="8">
    <location>
        <begin position="572"/>
        <end position="594"/>
    </location>
</feature>
<protein>
    <recommendedName>
        <fullName evidence="9">PGG domain-containing protein</fullName>
    </recommendedName>
</protein>
<evidence type="ECO:0000313" key="11">
    <source>
        <dbReference type="Proteomes" id="UP000619265"/>
    </source>
</evidence>
<evidence type="ECO:0000259" key="9">
    <source>
        <dbReference type="Pfam" id="PF13962"/>
    </source>
</evidence>
<dbReference type="EMBL" id="LIHL02000009">
    <property type="protein sequence ID" value="KAF5460180.1"/>
    <property type="molecule type" value="Genomic_DNA"/>
</dbReference>
<keyword evidence="5 7" id="KW-0040">ANK repeat</keyword>
<feature type="domain" description="PGG" evidence="9">
    <location>
        <begin position="446"/>
        <end position="565"/>
    </location>
</feature>
<evidence type="ECO:0000313" key="10">
    <source>
        <dbReference type="EMBL" id="KAF5460180.1"/>
    </source>
</evidence>
<feature type="transmembrane region" description="Helical" evidence="8">
    <location>
        <begin position="497"/>
        <end position="530"/>
    </location>
</feature>
<evidence type="ECO:0000256" key="2">
    <source>
        <dbReference type="ARBA" id="ARBA00022692"/>
    </source>
</evidence>
<organism evidence="10 11">
    <name type="scientific">Juglans regia</name>
    <name type="common">English walnut</name>
    <dbReference type="NCBI Taxonomy" id="51240"/>
    <lineage>
        <taxon>Eukaryota</taxon>
        <taxon>Viridiplantae</taxon>
        <taxon>Streptophyta</taxon>
        <taxon>Embryophyta</taxon>
        <taxon>Tracheophyta</taxon>
        <taxon>Spermatophyta</taxon>
        <taxon>Magnoliopsida</taxon>
        <taxon>eudicotyledons</taxon>
        <taxon>Gunneridae</taxon>
        <taxon>Pentapetalae</taxon>
        <taxon>rosids</taxon>
        <taxon>fabids</taxon>
        <taxon>Fagales</taxon>
        <taxon>Juglandaceae</taxon>
        <taxon>Juglans</taxon>
    </lineage>
</organism>
<keyword evidence="4 8" id="KW-1133">Transmembrane helix</keyword>
<evidence type="ECO:0000256" key="6">
    <source>
        <dbReference type="ARBA" id="ARBA00023136"/>
    </source>
</evidence>
<evidence type="ECO:0000256" key="8">
    <source>
        <dbReference type="SAM" id="Phobius"/>
    </source>
</evidence>
<dbReference type="InterPro" id="IPR002110">
    <property type="entry name" value="Ankyrin_rpt"/>
</dbReference>
<reference evidence="10" key="2">
    <citation type="submission" date="2020-03" db="EMBL/GenBank/DDBJ databases">
        <title>Walnut 2.0.</title>
        <authorList>
            <person name="Marrano A."/>
            <person name="Britton M."/>
            <person name="Zimin A.V."/>
            <person name="Zaini P.A."/>
            <person name="Workman R."/>
            <person name="Puiu D."/>
            <person name="Bianco L."/>
            <person name="Allen B.J."/>
            <person name="Troggio M."/>
            <person name="Leslie C.A."/>
            <person name="Timp W."/>
            <person name="Dendekar A."/>
            <person name="Salzberg S.L."/>
            <person name="Neale D.B."/>
        </authorList>
    </citation>
    <scope>NUCLEOTIDE SEQUENCE</scope>
    <source>
        <tissue evidence="10">Leaves</tissue>
    </source>
</reference>
<comment type="caution">
    <text evidence="10">The sequence shown here is derived from an EMBL/GenBank/DDBJ whole genome shotgun (WGS) entry which is preliminary data.</text>
</comment>
<comment type="subcellular location">
    <subcellularLocation>
        <location evidence="1">Membrane</location>
        <topology evidence="1">Multi-pass membrane protein</topology>
    </subcellularLocation>
</comment>
<dbReference type="PROSITE" id="PS50088">
    <property type="entry name" value="ANK_REPEAT"/>
    <property type="match status" value="5"/>
</dbReference>